<gene>
    <name evidence="2" type="ORF">KP77_05000</name>
</gene>
<dbReference type="Proteomes" id="UP000031950">
    <property type="component" value="Unassembled WGS sequence"/>
</dbReference>
<sequence>MKRIILEVALLPILFLVSGTLLVIMGINGNGLAVQFSRPGNATA</sequence>
<name>A0A0C2SHV7_9BACL</name>
<organism evidence="2 3">
    <name type="scientific">Jeotgalibacillus alimentarius</name>
    <dbReference type="NCBI Taxonomy" id="135826"/>
    <lineage>
        <taxon>Bacteria</taxon>
        <taxon>Bacillati</taxon>
        <taxon>Bacillota</taxon>
        <taxon>Bacilli</taxon>
        <taxon>Bacillales</taxon>
        <taxon>Caryophanaceae</taxon>
        <taxon>Jeotgalibacillus</taxon>
    </lineage>
</organism>
<keyword evidence="3" id="KW-1185">Reference proteome</keyword>
<proteinExistence type="predicted"/>
<evidence type="ECO:0000313" key="3">
    <source>
        <dbReference type="Proteomes" id="UP000031950"/>
    </source>
</evidence>
<accession>A0A0C2SHV7</accession>
<feature type="transmembrane region" description="Helical" evidence="1">
    <location>
        <begin position="7"/>
        <end position="27"/>
    </location>
</feature>
<dbReference type="PATRIC" id="fig|135826.4.peg.498"/>
<reference evidence="2 3" key="1">
    <citation type="submission" date="2015-01" db="EMBL/GenBank/DDBJ databases">
        <title>Genome sequence of Jeotgalibacillus alimentarius.</title>
        <authorList>
            <person name="Goh K.M."/>
            <person name="Chan K.-G."/>
            <person name="Yaakop A.S."/>
            <person name="Ee R."/>
            <person name="Gan H.M."/>
            <person name="Chan C.S."/>
        </authorList>
    </citation>
    <scope>NUCLEOTIDE SEQUENCE [LARGE SCALE GENOMIC DNA]</scope>
    <source>
        <strain evidence="2 3">YKJ-13</strain>
    </source>
</reference>
<dbReference type="AlphaFoldDB" id="A0A0C2SHV7"/>
<evidence type="ECO:0000256" key="1">
    <source>
        <dbReference type="SAM" id="Phobius"/>
    </source>
</evidence>
<keyword evidence="1" id="KW-1133">Transmembrane helix</keyword>
<comment type="caution">
    <text evidence="2">The sequence shown here is derived from an EMBL/GenBank/DDBJ whole genome shotgun (WGS) entry which is preliminary data.</text>
</comment>
<keyword evidence="1" id="KW-0812">Transmembrane</keyword>
<dbReference type="EMBL" id="JXRQ01000008">
    <property type="protein sequence ID" value="KIL53524.1"/>
    <property type="molecule type" value="Genomic_DNA"/>
</dbReference>
<protein>
    <submittedName>
        <fullName evidence="2">Uncharacterized protein</fullName>
    </submittedName>
</protein>
<keyword evidence="1" id="KW-0472">Membrane</keyword>
<evidence type="ECO:0000313" key="2">
    <source>
        <dbReference type="EMBL" id="KIL53524.1"/>
    </source>
</evidence>